<keyword evidence="2" id="KW-1185">Reference proteome</keyword>
<comment type="caution">
    <text evidence="1">The sequence shown here is derived from an EMBL/GenBank/DDBJ whole genome shotgun (WGS) entry which is preliminary data.</text>
</comment>
<name>A0ACA9Q9S1_9GLOM</name>
<evidence type="ECO:0000313" key="2">
    <source>
        <dbReference type="Proteomes" id="UP000789920"/>
    </source>
</evidence>
<dbReference type="EMBL" id="CAJVQC010028462">
    <property type="protein sequence ID" value="CAG8739685.1"/>
    <property type="molecule type" value="Genomic_DNA"/>
</dbReference>
<feature type="non-terminal residue" evidence="1">
    <location>
        <position position="172"/>
    </location>
</feature>
<organism evidence="1 2">
    <name type="scientific">Racocetra persica</name>
    <dbReference type="NCBI Taxonomy" id="160502"/>
    <lineage>
        <taxon>Eukaryota</taxon>
        <taxon>Fungi</taxon>
        <taxon>Fungi incertae sedis</taxon>
        <taxon>Mucoromycota</taxon>
        <taxon>Glomeromycotina</taxon>
        <taxon>Glomeromycetes</taxon>
        <taxon>Diversisporales</taxon>
        <taxon>Gigasporaceae</taxon>
        <taxon>Racocetra</taxon>
    </lineage>
</organism>
<reference evidence="1" key="1">
    <citation type="submission" date="2021-06" db="EMBL/GenBank/DDBJ databases">
        <authorList>
            <person name="Kallberg Y."/>
            <person name="Tangrot J."/>
            <person name="Rosling A."/>
        </authorList>
    </citation>
    <scope>NUCLEOTIDE SEQUENCE</scope>
    <source>
        <strain evidence="1">MA461A</strain>
    </source>
</reference>
<protein>
    <submittedName>
        <fullName evidence="1">21645_t:CDS:1</fullName>
    </submittedName>
</protein>
<sequence>MNSLPKYLFLSATIILNLFIVATTGFVPLGRCFHSSVLIGTQLYFLGGIGSDEIFYLDVSLPFDSKKLLWTDLTTNSSIPVNSAFATSCMGGQNNETIFLFEHHKKNHDKLNYTITYSFDTINQKWDIPKITNSDQIPPVRQKINAACDPNGKMYIYGGYNPLRRFKRSYND</sequence>
<dbReference type="Proteomes" id="UP000789920">
    <property type="component" value="Unassembled WGS sequence"/>
</dbReference>
<evidence type="ECO:0000313" key="1">
    <source>
        <dbReference type="EMBL" id="CAG8739685.1"/>
    </source>
</evidence>
<gene>
    <name evidence="1" type="ORF">RPERSI_LOCUS13023</name>
</gene>
<proteinExistence type="predicted"/>
<accession>A0ACA9Q9S1</accession>